<dbReference type="SMART" id="SM00020">
    <property type="entry name" value="Tryp_SPc"/>
    <property type="match status" value="1"/>
</dbReference>
<dbReference type="PRINTS" id="PR00722">
    <property type="entry name" value="CHYMOTRYPSIN"/>
</dbReference>
<dbReference type="GO" id="GO:0005576">
    <property type="term" value="C:extracellular region"/>
    <property type="evidence" value="ECO:0007669"/>
    <property type="project" value="UniProtKB-SubCell"/>
</dbReference>
<evidence type="ECO:0000313" key="8">
    <source>
        <dbReference type="EMBL" id="CAD7089442.1"/>
    </source>
</evidence>
<evidence type="ECO:0000313" key="9">
    <source>
        <dbReference type="Proteomes" id="UP000594454"/>
    </source>
</evidence>
<evidence type="ECO:0000256" key="2">
    <source>
        <dbReference type="ARBA" id="ARBA00022525"/>
    </source>
</evidence>
<dbReference type="InterPro" id="IPR009003">
    <property type="entry name" value="Peptidase_S1_PA"/>
</dbReference>
<feature type="domain" description="Peptidase S1" evidence="7">
    <location>
        <begin position="226"/>
        <end position="472"/>
    </location>
</feature>
<dbReference type="InterPro" id="IPR001254">
    <property type="entry name" value="Trypsin_dom"/>
</dbReference>
<protein>
    <recommendedName>
        <fullName evidence="5">Phenoloxidase-activating factor 2</fullName>
    </recommendedName>
    <alternativeName>
        <fullName evidence="6">Prophenoloxidase-activating factor II</fullName>
    </alternativeName>
</protein>
<organism evidence="8 9">
    <name type="scientific">Hermetia illucens</name>
    <name type="common">Black soldier fly</name>
    <dbReference type="NCBI Taxonomy" id="343691"/>
    <lineage>
        <taxon>Eukaryota</taxon>
        <taxon>Metazoa</taxon>
        <taxon>Ecdysozoa</taxon>
        <taxon>Arthropoda</taxon>
        <taxon>Hexapoda</taxon>
        <taxon>Insecta</taxon>
        <taxon>Pterygota</taxon>
        <taxon>Neoptera</taxon>
        <taxon>Endopterygota</taxon>
        <taxon>Diptera</taxon>
        <taxon>Brachycera</taxon>
        <taxon>Stratiomyomorpha</taxon>
        <taxon>Stratiomyidae</taxon>
        <taxon>Hermetiinae</taxon>
        <taxon>Hermetia</taxon>
    </lineage>
</organism>
<proteinExistence type="inferred from homology"/>
<dbReference type="PANTHER" id="PTHR24256">
    <property type="entry name" value="TRYPTASE-RELATED"/>
    <property type="match status" value="1"/>
</dbReference>
<evidence type="ECO:0000256" key="1">
    <source>
        <dbReference type="ARBA" id="ARBA00004613"/>
    </source>
</evidence>
<dbReference type="GO" id="GO:0004252">
    <property type="term" value="F:serine-type endopeptidase activity"/>
    <property type="evidence" value="ECO:0007669"/>
    <property type="project" value="InterPro"/>
</dbReference>
<keyword evidence="2" id="KW-0964">Secreted</keyword>
<reference evidence="8 9" key="1">
    <citation type="submission" date="2020-11" db="EMBL/GenBank/DDBJ databases">
        <authorList>
            <person name="Wallbank WR R."/>
            <person name="Pardo Diaz C."/>
            <person name="Kozak K."/>
            <person name="Martin S."/>
            <person name="Jiggins C."/>
            <person name="Moest M."/>
            <person name="Warren A I."/>
            <person name="Generalovic N T."/>
            <person name="Byers J.R.P. K."/>
            <person name="Montejo-Kovacevich G."/>
            <person name="Yen C E."/>
        </authorList>
    </citation>
    <scope>NUCLEOTIDE SEQUENCE [LARGE SCALE GENOMIC DNA]</scope>
</reference>
<dbReference type="InParanoid" id="A0A7R8UYP7"/>
<evidence type="ECO:0000256" key="6">
    <source>
        <dbReference type="ARBA" id="ARBA00076468"/>
    </source>
</evidence>
<gene>
    <name evidence="8" type="ORF">HERILL_LOCUS11990</name>
</gene>
<comment type="subcellular location">
    <subcellularLocation>
        <location evidence="1">Secreted</location>
    </subcellularLocation>
</comment>
<accession>A0A7R8UYP7</accession>
<evidence type="ECO:0000256" key="4">
    <source>
        <dbReference type="ARBA" id="ARBA00024195"/>
    </source>
</evidence>
<dbReference type="Pfam" id="PF18322">
    <property type="entry name" value="CLIP_1"/>
    <property type="match status" value="1"/>
</dbReference>
<dbReference type="OrthoDB" id="6261922at2759"/>
<dbReference type="PROSITE" id="PS50240">
    <property type="entry name" value="TRYPSIN_DOM"/>
    <property type="match status" value="1"/>
</dbReference>
<comment type="similarity">
    <text evidence="4">Belongs to the peptidase S1 family. CLIP subfamily.</text>
</comment>
<dbReference type="SUPFAM" id="SSF50494">
    <property type="entry name" value="Trypsin-like serine proteases"/>
    <property type="match status" value="1"/>
</dbReference>
<dbReference type="InterPro" id="IPR041515">
    <property type="entry name" value="PPAF-2-like_Clip"/>
</dbReference>
<keyword evidence="3" id="KW-1015">Disulfide bond</keyword>
<dbReference type="AlphaFoldDB" id="A0A7R8UYP7"/>
<evidence type="ECO:0000256" key="5">
    <source>
        <dbReference type="ARBA" id="ARBA00068096"/>
    </source>
</evidence>
<dbReference type="CDD" id="cd00190">
    <property type="entry name" value="Tryp_SPc"/>
    <property type="match status" value="1"/>
</dbReference>
<dbReference type="Pfam" id="PF00089">
    <property type="entry name" value="Trypsin"/>
    <property type="match status" value="1"/>
</dbReference>
<dbReference type="InterPro" id="IPR001314">
    <property type="entry name" value="Peptidase_S1A"/>
</dbReference>
<evidence type="ECO:0000256" key="3">
    <source>
        <dbReference type="ARBA" id="ARBA00023157"/>
    </source>
</evidence>
<sequence length="483" mass="53404">MPRKPSREVQVSSSAKYEIEKKCYEIWGYITIVTVQSRQNQRNKESGERAFSAVNKIMRRPFVLLCLLVLIDINFGKPQQQQQQQNAPSQLDQPENLKNLVDSIFTTASPPVRSGGFAQIVTPEPIGLEPTSSPQILQTDDGNKCICVPYYLCDPTNNTIRTDGEFDGFGLIDIRFDPMSCQDVLDVCCKESQTQTEPINPKPVSEKPGRPKGCGIRNVGGIDFQITGNTNNEAGFGEFPWTVALLTVPSEQCLCGGSLIHPNVVLTGNHCVRRIRPNELKVRAGEWDTQTTKERLPYQERRITEIVGHPMYDPKTLDYDFALLVLDSPFDLADHINVVCLPPQNYVSTSPSCLASGWGKDIFGKAGKYSVIMKRVPLPIVPNGQCETALQKTRLGQYFRLKDTFICAGGEPGVDTCEGDGGAPLVCPVGLEAENRYSQSGIVAWGIGCNEDHPAVYASVAVARSWIDSQMLQRGFDPSVYTY</sequence>
<dbReference type="GO" id="GO:0006508">
    <property type="term" value="P:proteolysis"/>
    <property type="evidence" value="ECO:0007669"/>
    <property type="project" value="InterPro"/>
</dbReference>
<dbReference type="Proteomes" id="UP000594454">
    <property type="component" value="Chromosome 4"/>
</dbReference>
<name>A0A7R8UYP7_HERIL</name>
<dbReference type="EMBL" id="LR899012">
    <property type="protein sequence ID" value="CAD7089442.1"/>
    <property type="molecule type" value="Genomic_DNA"/>
</dbReference>
<dbReference type="InterPro" id="IPR051487">
    <property type="entry name" value="Ser/Thr_Proteases_Immune/Dev"/>
</dbReference>
<evidence type="ECO:0000259" key="7">
    <source>
        <dbReference type="PROSITE" id="PS50240"/>
    </source>
</evidence>
<keyword evidence="9" id="KW-1185">Reference proteome</keyword>
<dbReference type="FunCoup" id="A0A7R8UYP7">
    <property type="interactions" value="6"/>
</dbReference>
<dbReference type="InterPro" id="IPR043504">
    <property type="entry name" value="Peptidase_S1_PA_chymotrypsin"/>
</dbReference>
<dbReference type="Gene3D" id="2.40.10.10">
    <property type="entry name" value="Trypsin-like serine proteases"/>
    <property type="match status" value="2"/>
</dbReference>
<dbReference type="FunFam" id="2.40.10.10:FF:000038">
    <property type="entry name" value="Serine protease"/>
    <property type="match status" value="1"/>
</dbReference>